<accession>A0A5D3JGQ9</accession>
<dbReference type="EMBL" id="VSSY01000041">
    <property type="protein sequence ID" value="TYL72587.1"/>
    <property type="molecule type" value="Genomic_DNA"/>
</dbReference>
<sequence length="57" mass="6688">MYQFKFAAICRTDRKNNIHHFSTIADSEHAARRQLSYKFVLFFQARLPVSGGAIWIK</sequence>
<reference evidence="1 2" key="1">
    <citation type="submission" date="2019-08" db="EMBL/GenBank/DDBJ databases">
        <title>Phenotypic and genetic characterization of extended-spectrum b-lactamase-producing hypermucoviscous Klebsiella pneumoniae from Chile.</title>
        <authorList>
            <person name="Morales-Leon F."/>
            <person name="Caro C."/>
            <person name="Opazo-Capurro A."/>
            <person name="Lincopan N."/>
            <person name="Dominguez-Yevenes M."/>
            <person name="Lima C."/>
            <person name="Bello-Toledo H."/>
            <person name="Gonzalez-Rocha G."/>
        </authorList>
    </citation>
    <scope>NUCLEOTIDE SEQUENCE [LARGE SCALE GENOMIC DNA]</scope>
    <source>
        <strain evidence="1 2">UCO-494</strain>
    </source>
</reference>
<protein>
    <submittedName>
        <fullName evidence="1">Host cell division inhibitor Icd-like protein</fullName>
    </submittedName>
</protein>
<comment type="caution">
    <text evidence="1">The sequence shown here is derived from an EMBL/GenBank/DDBJ whole genome shotgun (WGS) entry which is preliminary data.</text>
</comment>
<name>A0A5D3JGQ9_KLEPN</name>
<gene>
    <name evidence="1" type="ORF">FXN67_26485</name>
</gene>
<evidence type="ECO:0000313" key="1">
    <source>
        <dbReference type="EMBL" id="TYL72587.1"/>
    </source>
</evidence>
<proteinExistence type="predicted"/>
<organism evidence="1 2">
    <name type="scientific">Klebsiella pneumoniae</name>
    <dbReference type="NCBI Taxonomy" id="573"/>
    <lineage>
        <taxon>Bacteria</taxon>
        <taxon>Pseudomonadati</taxon>
        <taxon>Pseudomonadota</taxon>
        <taxon>Gammaproteobacteria</taxon>
        <taxon>Enterobacterales</taxon>
        <taxon>Enterobacteriaceae</taxon>
        <taxon>Klebsiella/Raoultella group</taxon>
        <taxon>Klebsiella</taxon>
        <taxon>Klebsiella pneumoniae complex</taxon>
    </lineage>
</organism>
<dbReference type="RefSeq" id="WP_023339384.1">
    <property type="nucleotide sequence ID" value="NZ_BQGQ01000033.1"/>
</dbReference>
<dbReference type="AlphaFoldDB" id="A0A5D3JGQ9"/>
<dbReference type="Proteomes" id="UP000322977">
    <property type="component" value="Unassembled WGS sequence"/>
</dbReference>
<dbReference type="NCBIfam" id="NF033153">
    <property type="entry name" value="phage_ICD_like"/>
    <property type="match status" value="1"/>
</dbReference>
<evidence type="ECO:0000313" key="2">
    <source>
        <dbReference type="Proteomes" id="UP000322977"/>
    </source>
</evidence>